<evidence type="ECO:0000313" key="11">
    <source>
        <dbReference type="EMBL" id="CAE8630097.1"/>
    </source>
</evidence>
<evidence type="ECO:0000313" key="12">
    <source>
        <dbReference type="EMBL" id="CAE8724356.1"/>
    </source>
</evidence>
<dbReference type="EMBL" id="CAJNNV010029783">
    <property type="protein sequence ID" value="CAE8630097.1"/>
    <property type="molecule type" value="Genomic_DNA"/>
</dbReference>
<evidence type="ECO:0000256" key="9">
    <source>
        <dbReference type="SAM" id="MobiDB-lite"/>
    </source>
</evidence>
<dbReference type="InterPro" id="IPR000595">
    <property type="entry name" value="cNMP-bd_dom"/>
</dbReference>
<accession>A0A813LFG9</accession>
<dbReference type="PROSITE" id="PS50042">
    <property type="entry name" value="CNMP_BINDING_3"/>
    <property type="match status" value="1"/>
</dbReference>
<keyword evidence="2" id="KW-0813">Transport</keyword>
<dbReference type="Proteomes" id="UP000626109">
    <property type="component" value="Unassembled WGS sequence"/>
</dbReference>
<keyword evidence="5" id="KW-0406">Ion transport</keyword>
<dbReference type="InterPro" id="IPR018490">
    <property type="entry name" value="cNMP-bd_dom_sf"/>
</dbReference>
<dbReference type="Pfam" id="PF00027">
    <property type="entry name" value="cNMP_binding"/>
    <property type="match status" value="1"/>
</dbReference>
<evidence type="ECO:0000256" key="2">
    <source>
        <dbReference type="ARBA" id="ARBA00022448"/>
    </source>
</evidence>
<keyword evidence="8" id="KW-0407">Ion channel</keyword>
<dbReference type="InterPro" id="IPR014710">
    <property type="entry name" value="RmlC-like_jellyroll"/>
</dbReference>
<keyword evidence="3" id="KW-0812">Transmembrane</keyword>
<evidence type="ECO:0000256" key="8">
    <source>
        <dbReference type="ARBA" id="ARBA00023303"/>
    </source>
</evidence>
<dbReference type="GO" id="GO:0005221">
    <property type="term" value="F:intracellularly cyclic nucleotide-activated monoatomic cation channel activity"/>
    <property type="evidence" value="ECO:0007669"/>
    <property type="project" value="InterPro"/>
</dbReference>
<evidence type="ECO:0000256" key="4">
    <source>
        <dbReference type="ARBA" id="ARBA00022989"/>
    </source>
</evidence>
<dbReference type="PROSITE" id="PS00889">
    <property type="entry name" value="CNMP_BINDING_2"/>
    <property type="match status" value="1"/>
</dbReference>
<feature type="domain" description="Cyclic nucleotide-binding" evidence="10">
    <location>
        <begin position="34"/>
        <end position="141"/>
    </location>
</feature>
<dbReference type="SMART" id="SM00100">
    <property type="entry name" value="cNMP"/>
    <property type="match status" value="1"/>
</dbReference>
<dbReference type="InterPro" id="IPR050866">
    <property type="entry name" value="CNG_cation_channel"/>
</dbReference>
<evidence type="ECO:0000256" key="1">
    <source>
        <dbReference type="ARBA" id="ARBA00004141"/>
    </source>
</evidence>
<evidence type="ECO:0000259" key="10">
    <source>
        <dbReference type="PROSITE" id="PS50042"/>
    </source>
</evidence>
<evidence type="ECO:0000313" key="13">
    <source>
        <dbReference type="Proteomes" id="UP000626109"/>
    </source>
</evidence>
<evidence type="ECO:0000256" key="6">
    <source>
        <dbReference type="ARBA" id="ARBA00023136"/>
    </source>
</evidence>
<protein>
    <recommendedName>
        <fullName evidence="10">Cyclic nucleotide-binding domain-containing protein</fullName>
    </recommendedName>
</protein>
<dbReference type="SUPFAM" id="SSF51206">
    <property type="entry name" value="cAMP-binding domain-like"/>
    <property type="match status" value="1"/>
</dbReference>
<dbReference type="AlphaFoldDB" id="A0A813LFG9"/>
<keyword evidence="4" id="KW-1133">Transmembrane helix</keyword>
<name>A0A813LFG9_POLGL</name>
<evidence type="ECO:0000313" key="14">
    <source>
        <dbReference type="Proteomes" id="UP000654075"/>
    </source>
</evidence>
<feature type="region of interest" description="Disordered" evidence="9">
    <location>
        <begin position="284"/>
        <end position="319"/>
    </location>
</feature>
<dbReference type="GO" id="GO:0016020">
    <property type="term" value="C:membrane"/>
    <property type="evidence" value="ECO:0007669"/>
    <property type="project" value="UniProtKB-SubCell"/>
</dbReference>
<evidence type="ECO:0000256" key="5">
    <source>
        <dbReference type="ARBA" id="ARBA00023065"/>
    </source>
</evidence>
<comment type="caution">
    <text evidence="12">The sequence shown here is derived from an EMBL/GenBank/DDBJ whole genome shotgun (WGS) entry which is preliminary data.</text>
</comment>
<reference evidence="12" key="1">
    <citation type="submission" date="2021-02" db="EMBL/GenBank/DDBJ databases">
        <authorList>
            <person name="Dougan E. K."/>
            <person name="Rhodes N."/>
            <person name="Thang M."/>
            <person name="Chan C."/>
        </authorList>
    </citation>
    <scope>NUCLEOTIDE SEQUENCE</scope>
</reference>
<keyword evidence="7" id="KW-1071">Ligand-gated ion channel</keyword>
<dbReference type="GO" id="GO:0044877">
    <property type="term" value="F:protein-containing complex binding"/>
    <property type="evidence" value="ECO:0007669"/>
    <property type="project" value="TreeGrafter"/>
</dbReference>
<gene>
    <name evidence="11" type="ORF">PGLA1383_LOCUS46492</name>
    <name evidence="12" type="ORF">PGLA2088_LOCUS43676</name>
</gene>
<dbReference type="PANTHER" id="PTHR45638">
    <property type="entry name" value="CYCLIC NUCLEOTIDE-GATED CATION CHANNEL SUBUNIT A"/>
    <property type="match status" value="1"/>
</dbReference>
<dbReference type="InterPro" id="IPR018488">
    <property type="entry name" value="cNMP-bd_CS"/>
</dbReference>
<dbReference type="OrthoDB" id="417078at2759"/>
<dbReference type="Gene3D" id="2.60.120.10">
    <property type="entry name" value="Jelly Rolls"/>
    <property type="match status" value="1"/>
</dbReference>
<organism evidence="12 13">
    <name type="scientific">Polarella glacialis</name>
    <name type="common">Dinoflagellate</name>
    <dbReference type="NCBI Taxonomy" id="89957"/>
    <lineage>
        <taxon>Eukaryota</taxon>
        <taxon>Sar</taxon>
        <taxon>Alveolata</taxon>
        <taxon>Dinophyceae</taxon>
        <taxon>Suessiales</taxon>
        <taxon>Suessiaceae</taxon>
        <taxon>Polarella</taxon>
    </lineage>
</organism>
<keyword evidence="14" id="KW-1185">Reference proteome</keyword>
<sequence>MGKRDSLISVINADRHEQQKRGIFHHDRLMAFPFLSGRDPLFLAALAQQLEVLLVKEGDIIMNEGSIGDTAYFLIFGSVEVFCKSDLSEAETRKIAMLTPGSMFGEMAILERGQTKRSASVKALETCDCRIISKSVFRLLLNRWPAEKRHFEQLAQARLQTNAATEPKVTHISRAMVGVLRARTRFLRLRDKFKQSTGSSPEDAALRSVKSFTSALELVQTAANVTSEQVYESAERKHDAPVCTTCTLANNTRCCSCELSCSSNVHSRCCSSPRYFPRLLGYEDVGSSQGQKRSPRMDRPLTPETCTDAVSPKSRAFGPPTALARRLETARPEVPKPEARRSVGSSEEIMQTCVLICSNATRHPTPQVSQGEPRFGRARLTGRSVSSKPQRLTSLAKSQRVTPLWRSSKSNTARSGVFSDF</sequence>
<keyword evidence="6" id="KW-0472">Membrane</keyword>
<dbReference type="EMBL" id="CAJNNW010034876">
    <property type="protein sequence ID" value="CAE8724356.1"/>
    <property type="molecule type" value="Genomic_DNA"/>
</dbReference>
<proteinExistence type="predicted"/>
<dbReference type="PANTHER" id="PTHR45638:SF11">
    <property type="entry name" value="CYCLIC NUCLEOTIDE-GATED CATION CHANNEL SUBUNIT A"/>
    <property type="match status" value="1"/>
</dbReference>
<dbReference type="Proteomes" id="UP000654075">
    <property type="component" value="Unassembled WGS sequence"/>
</dbReference>
<evidence type="ECO:0000256" key="7">
    <source>
        <dbReference type="ARBA" id="ARBA00023286"/>
    </source>
</evidence>
<comment type="subcellular location">
    <subcellularLocation>
        <location evidence="1">Membrane</location>
        <topology evidence="1">Multi-pass membrane protein</topology>
    </subcellularLocation>
</comment>
<evidence type="ECO:0000256" key="3">
    <source>
        <dbReference type="ARBA" id="ARBA00022692"/>
    </source>
</evidence>
<dbReference type="CDD" id="cd00038">
    <property type="entry name" value="CAP_ED"/>
    <property type="match status" value="1"/>
</dbReference>
<feature type="region of interest" description="Disordered" evidence="9">
    <location>
        <begin position="381"/>
        <end position="421"/>
    </location>
</feature>
<feature type="compositionally biased region" description="Polar residues" evidence="9">
    <location>
        <begin position="383"/>
        <end position="414"/>
    </location>
</feature>